<reference evidence="10 11" key="1">
    <citation type="journal article" date="2016" name="Genome Biol. Evol.">
        <title>Gene Family Evolution Reflects Adaptation to Soil Environmental Stressors in the Genome of the Collembolan Orchesella cincta.</title>
        <authorList>
            <person name="Faddeeva-Vakhrusheva A."/>
            <person name="Derks M.F."/>
            <person name="Anvar S.Y."/>
            <person name="Agamennone V."/>
            <person name="Suring W."/>
            <person name="Smit S."/>
            <person name="van Straalen N.M."/>
            <person name="Roelofs D."/>
        </authorList>
    </citation>
    <scope>NUCLEOTIDE SEQUENCE [LARGE SCALE GENOMIC DNA]</scope>
    <source>
        <tissue evidence="10">Mixed pool</tissue>
    </source>
</reference>
<evidence type="ECO:0000256" key="5">
    <source>
        <dbReference type="ARBA" id="ARBA00022989"/>
    </source>
</evidence>
<dbReference type="Pfam" id="PF00005">
    <property type="entry name" value="ABC_tran"/>
    <property type="match status" value="2"/>
</dbReference>
<feature type="domain" description="ABC transporter" evidence="9">
    <location>
        <begin position="1130"/>
        <end position="1360"/>
    </location>
</feature>
<feature type="transmembrane region" description="Helical" evidence="8">
    <location>
        <begin position="913"/>
        <end position="935"/>
    </location>
</feature>
<keyword evidence="3" id="KW-0547">Nucleotide-binding</keyword>
<feature type="compositionally biased region" description="Basic and acidic residues" evidence="7">
    <location>
        <begin position="583"/>
        <end position="594"/>
    </location>
</feature>
<feature type="transmembrane region" description="Helical" evidence="8">
    <location>
        <begin position="947"/>
        <end position="969"/>
    </location>
</feature>
<keyword evidence="6 8" id="KW-0472">Membrane</keyword>
<dbReference type="PANTHER" id="PTHR19229">
    <property type="entry name" value="ATP-BINDING CASSETTE TRANSPORTER SUBFAMILY A ABCA"/>
    <property type="match status" value="1"/>
</dbReference>
<dbReference type="FunFam" id="3.40.50.300:FF:002470">
    <property type="entry name" value="ABC transporter, putative"/>
    <property type="match status" value="1"/>
</dbReference>
<feature type="transmembrane region" description="Helical" evidence="8">
    <location>
        <begin position="1061"/>
        <end position="1082"/>
    </location>
</feature>
<proteinExistence type="predicted"/>
<evidence type="ECO:0000259" key="9">
    <source>
        <dbReference type="PROSITE" id="PS50893"/>
    </source>
</evidence>
<evidence type="ECO:0000256" key="2">
    <source>
        <dbReference type="ARBA" id="ARBA00022692"/>
    </source>
</evidence>
<keyword evidence="4 10" id="KW-0067">ATP-binding</keyword>
<dbReference type="Gene3D" id="3.40.50.300">
    <property type="entry name" value="P-loop containing nucleotide triphosphate hydrolases"/>
    <property type="match status" value="2"/>
</dbReference>
<evidence type="ECO:0000256" key="6">
    <source>
        <dbReference type="ARBA" id="ARBA00023136"/>
    </source>
</evidence>
<gene>
    <name evidence="10" type="ORF">Ocin01_11447</name>
</gene>
<dbReference type="FunFam" id="3.40.50.300:FF:002275">
    <property type="entry name" value="ATP-binding cassette, subfamily A (ABC1), member 16"/>
    <property type="match status" value="1"/>
</dbReference>
<dbReference type="InterPro" id="IPR017871">
    <property type="entry name" value="ABC_transporter-like_CS"/>
</dbReference>
<evidence type="ECO:0000256" key="4">
    <source>
        <dbReference type="ARBA" id="ARBA00022840"/>
    </source>
</evidence>
<evidence type="ECO:0000313" key="10">
    <source>
        <dbReference type="EMBL" id="ODM95225.1"/>
    </source>
</evidence>
<dbReference type="InterPro" id="IPR056264">
    <property type="entry name" value="R2_ABCA1-4-like"/>
</dbReference>
<dbReference type="GO" id="GO:0016020">
    <property type="term" value="C:membrane"/>
    <property type="evidence" value="ECO:0007669"/>
    <property type="project" value="UniProtKB-SubCell"/>
</dbReference>
<keyword evidence="11" id="KW-1185">Reference proteome</keyword>
<dbReference type="InterPro" id="IPR026082">
    <property type="entry name" value="ABCA"/>
</dbReference>
<feature type="transmembrane region" description="Helical" evidence="8">
    <location>
        <begin position="834"/>
        <end position="857"/>
    </location>
</feature>
<sequence>MAFVFMVPSITMAVVAEKETGIRELLKLNGLQGWMQWLGWMLNSVLVLMISVTIVVVLLFIDLGGGGVYQYGDPAVWWTVLMLYIMSATTYCFFIASFFKKPALATTGGIILWFALYQFPLDTLEPIYDTSSLTIKMAFAFLPNMGLYLALKVMSTLEGTATGIQWSNIGEPISDQDSLSLLHIIFMQLLSTVIYMFLTVYLENVLPSEFGVRQPFYYLILPSSYCQIKGTSNKVGDGDDDGNSNAAGFEEETSTAPVGVDIRNLRKKFGSNKVAVDGVTVKMYDGEIFALLGHNGAGKTTTISMISGMFAPSSGTAIVNGYDITTALDKARSSLGLCPQHNMLFDKLTVREHLLKGLSSSAASNEATMLMPKLQLAEKSKTISRALSGGQMRKLCLGIALIGGSKVVILDEPTSGLDPEARRVIWDLLLEMRGQRTIILTTHFMEEADVLGDRLGIMAAGKLHHEVLVLIHRNRSCLLWVTHVSQEILRSWLHVEIICGRGCETRSNSPSRQKYVTDASVKSSHVKKSSEILITLPTETASTFLSELFTELSQQKDQLGIQTVGLSLTSIDEVFLRVGELTDGHAGQDSKNSESTKSMAPTSAPSKGSGLSKKSSKHKRKHKHEQEEHEEGDADDSDAQPQPEQVINTKDEKQRMGPERLVGLKLTRGQFVALLKKKYIYSYRNWKFIFPQLIIPVFLISLAILISGKPFKPEPPLPPLQLDGVSQYSNLVTLASSSDPPLSSDDLAAAIGSSYKEVPSGKSLSEALLNAATSNLADYRKKYIVAVEGTSSGFNAMFNTIPNHAARWPSIWRQLGSKTRGYLDETRRRTTPQVVLFGLFMPIGLGMLAASFIVFPIEEKLCQAKQLQMMTGVSPLTYWFSAFLWDFCLVLLVICLMTLCFPIFEKNAIYTAYWGAVVAFLILLVYGCSAIWHSYVFSLFSSSVSGGFGLVSIIHIICGVMLSLVVYALEGKGKTSLAIRLCKFFGRTLSPAYGAAIATIKFASVASTNSRCNLISEEANSFICDSSRNIGPEYRACCDNCQQLPGVTCFKPDPYIEWNGIGVELVIMIVMAFVYLTILMVVELRILQGFFATKGSGSVFVDSVTDEDVVAEKQRVTDMIKNGKTDEDALVVENLCKRFGNFSAVSKLSFGVHHGECFGLLGVNGAGKTTTFRMLTGDEIRTCGNAHAFMKTLEKNRQEFLSNIGYCPQFDGIVGVLSGKQMLHMFGRLRGVPGNVVGVEADKWLKKMGLDQSANVQCRKYSGGMKRRLSVAMAAIGEPVLLFLDEPTSGVDPVSRRQFWVVLSSIRDAGQAIILTSHSMDECEALCSRLAIMVNGQLQCLGGIPHLKNKFVQGYSLSIKLKPTVEPESEQVVSLRKEIEEKFQPCTLKDQHLNNYLYQLKNTALDWSVLFKTMEEIKTSYQTSIEEYSINETSLEEVFLSFARQQYGDRKVEESKLKRCLKCKCCS</sequence>
<feature type="transmembrane region" description="Helical" evidence="8">
    <location>
        <begin position="37"/>
        <end position="63"/>
    </location>
</feature>
<accession>A0A1D2MR76</accession>
<keyword evidence="5 8" id="KW-1133">Transmembrane helix</keyword>
<evidence type="ECO:0000256" key="3">
    <source>
        <dbReference type="ARBA" id="ARBA00022741"/>
    </source>
</evidence>
<feature type="transmembrane region" description="Helical" evidence="8">
    <location>
        <begin position="877"/>
        <end position="901"/>
    </location>
</feature>
<protein>
    <submittedName>
        <fullName evidence="10">ATP-binding cassette sub-family A member 3</fullName>
    </submittedName>
</protein>
<dbReference type="OMA" id="DLAYNCK"/>
<dbReference type="GO" id="GO:0005319">
    <property type="term" value="F:lipid transporter activity"/>
    <property type="evidence" value="ECO:0007669"/>
    <property type="project" value="TreeGrafter"/>
</dbReference>
<feature type="transmembrane region" description="Helical" evidence="8">
    <location>
        <begin position="103"/>
        <end position="121"/>
    </location>
</feature>
<dbReference type="Pfam" id="PF23321">
    <property type="entry name" value="R1_ABCA1"/>
    <property type="match status" value="1"/>
</dbReference>
<feature type="domain" description="ABC transporter" evidence="9">
    <location>
        <begin position="260"/>
        <end position="485"/>
    </location>
</feature>
<dbReference type="GO" id="GO:0016887">
    <property type="term" value="F:ATP hydrolysis activity"/>
    <property type="evidence" value="ECO:0007669"/>
    <property type="project" value="InterPro"/>
</dbReference>
<dbReference type="SMART" id="SM00382">
    <property type="entry name" value="AAA"/>
    <property type="match status" value="2"/>
</dbReference>
<comment type="subcellular location">
    <subcellularLocation>
        <location evidence="1">Membrane</location>
        <topology evidence="1">Multi-pass membrane protein</topology>
    </subcellularLocation>
</comment>
<dbReference type="SUPFAM" id="SSF52540">
    <property type="entry name" value="P-loop containing nucleoside triphosphate hydrolases"/>
    <property type="match status" value="2"/>
</dbReference>
<organism evidence="10 11">
    <name type="scientific">Orchesella cincta</name>
    <name type="common">Springtail</name>
    <name type="synonym">Podura cincta</name>
    <dbReference type="NCBI Taxonomy" id="48709"/>
    <lineage>
        <taxon>Eukaryota</taxon>
        <taxon>Metazoa</taxon>
        <taxon>Ecdysozoa</taxon>
        <taxon>Arthropoda</taxon>
        <taxon>Hexapoda</taxon>
        <taxon>Collembola</taxon>
        <taxon>Entomobryomorpha</taxon>
        <taxon>Entomobryoidea</taxon>
        <taxon>Orchesellidae</taxon>
        <taxon>Orchesellinae</taxon>
        <taxon>Orchesella</taxon>
    </lineage>
</organism>
<dbReference type="OrthoDB" id="10255969at2759"/>
<comment type="caution">
    <text evidence="10">The sequence shown here is derived from an EMBL/GenBank/DDBJ whole genome shotgun (WGS) entry which is preliminary data.</text>
</comment>
<dbReference type="InterPro" id="IPR003593">
    <property type="entry name" value="AAA+_ATPase"/>
</dbReference>
<dbReference type="EMBL" id="LJIJ01000695">
    <property type="protein sequence ID" value="ODM95225.1"/>
    <property type="molecule type" value="Genomic_DNA"/>
</dbReference>
<keyword evidence="2 8" id="KW-0812">Transmembrane</keyword>
<feature type="compositionally biased region" description="Polar residues" evidence="7">
    <location>
        <begin position="595"/>
        <end position="605"/>
    </location>
</feature>
<dbReference type="InterPro" id="IPR027417">
    <property type="entry name" value="P-loop_NTPase"/>
</dbReference>
<dbReference type="InterPro" id="IPR003439">
    <property type="entry name" value="ABC_transporter-like_ATP-bd"/>
</dbReference>
<dbReference type="STRING" id="48709.A0A1D2MR76"/>
<dbReference type="InterPro" id="IPR013525">
    <property type="entry name" value="ABC2_TM"/>
</dbReference>
<dbReference type="Proteomes" id="UP000094527">
    <property type="component" value="Unassembled WGS sequence"/>
</dbReference>
<dbReference type="GO" id="GO:0005524">
    <property type="term" value="F:ATP binding"/>
    <property type="evidence" value="ECO:0007669"/>
    <property type="project" value="UniProtKB-KW"/>
</dbReference>
<feature type="transmembrane region" description="Helical" evidence="8">
    <location>
        <begin position="688"/>
        <end position="706"/>
    </location>
</feature>
<feature type="compositionally biased region" description="Basic residues" evidence="7">
    <location>
        <begin position="614"/>
        <end position="623"/>
    </location>
</feature>
<evidence type="ECO:0000256" key="7">
    <source>
        <dbReference type="SAM" id="MobiDB-lite"/>
    </source>
</evidence>
<feature type="compositionally biased region" description="Acidic residues" evidence="7">
    <location>
        <begin position="628"/>
        <end position="638"/>
    </location>
</feature>
<dbReference type="PROSITE" id="PS00211">
    <property type="entry name" value="ABC_TRANSPORTER_1"/>
    <property type="match status" value="2"/>
</dbReference>
<dbReference type="GO" id="GO:0140359">
    <property type="term" value="F:ABC-type transporter activity"/>
    <property type="evidence" value="ECO:0007669"/>
    <property type="project" value="InterPro"/>
</dbReference>
<evidence type="ECO:0000256" key="1">
    <source>
        <dbReference type="ARBA" id="ARBA00004141"/>
    </source>
</evidence>
<feature type="transmembrane region" description="Helical" evidence="8">
    <location>
        <begin position="181"/>
        <end position="202"/>
    </location>
</feature>
<feature type="region of interest" description="Disordered" evidence="7">
    <location>
        <begin position="583"/>
        <end position="642"/>
    </location>
</feature>
<dbReference type="CDD" id="cd03263">
    <property type="entry name" value="ABC_subfamily_A"/>
    <property type="match status" value="2"/>
</dbReference>
<feature type="transmembrane region" description="Helical" evidence="8">
    <location>
        <begin position="75"/>
        <end position="96"/>
    </location>
</feature>
<dbReference type="PROSITE" id="PS50893">
    <property type="entry name" value="ABC_TRANSPORTER_2"/>
    <property type="match status" value="2"/>
</dbReference>
<dbReference type="PANTHER" id="PTHR19229:SF250">
    <property type="entry name" value="ABC TRANSPORTER DOMAIN-CONTAINING PROTEIN-RELATED"/>
    <property type="match status" value="1"/>
</dbReference>
<evidence type="ECO:0000313" key="11">
    <source>
        <dbReference type="Proteomes" id="UP000094527"/>
    </source>
</evidence>
<evidence type="ECO:0000256" key="8">
    <source>
        <dbReference type="SAM" id="Phobius"/>
    </source>
</evidence>
<name>A0A1D2MR76_ORCCI</name>
<dbReference type="Pfam" id="PF12698">
    <property type="entry name" value="ABC2_membrane_3"/>
    <property type="match status" value="2"/>
</dbReference>
<feature type="transmembrane region" description="Helical" evidence="8">
    <location>
        <begin position="133"/>
        <end position="151"/>
    </location>
</feature>